<accession>Q25473</accession>
<gene>
    <name evidence="6" type="primary">manx</name>
</gene>
<dbReference type="AlphaFoldDB" id="Q25473"/>
<evidence type="ECO:0000259" key="5">
    <source>
        <dbReference type="SMART" id="SM00333"/>
    </source>
</evidence>
<proteinExistence type="evidence at transcript level"/>
<feature type="domain" description="Tudor" evidence="5">
    <location>
        <begin position="210"/>
        <end position="266"/>
    </location>
</feature>
<keyword evidence="2" id="KW-0677">Repeat</keyword>
<name>Q25473_MOLOC</name>
<comment type="subcellular location">
    <subcellularLocation>
        <location evidence="1">Nucleus</location>
    </subcellularLocation>
</comment>
<feature type="domain" description="Tudor" evidence="5">
    <location>
        <begin position="144"/>
        <end position="199"/>
    </location>
</feature>
<protein>
    <submittedName>
        <fullName evidence="6">Zinc finger protein</fullName>
    </submittedName>
</protein>
<feature type="compositionally biased region" description="Basic residues" evidence="4">
    <location>
        <begin position="34"/>
        <end position="43"/>
    </location>
</feature>
<keyword evidence="3 6" id="KW-0539">Nucleus</keyword>
<feature type="compositionally biased region" description="Basic and acidic residues" evidence="4">
    <location>
        <begin position="397"/>
        <end position="419"/>
    </location>
</feature>
<evidence type="ECO:0000256" key="1">
    <source>
        <dbReference type="ARBA" id="ARBA00004123"/>
    </source>
</evidence>
<dbReference type="GO" id="GO:0005634">
    <property type="term" value="C:nucleus"/>
    <property type="evidence" value="ECO:0007669"/>
    <property type="project" value="UniProtKB-SubCell"/>
</dbReference>
<feature type="compositionally biased region" description="Polar residues" evidence="4">
    <location>
        <begin position="439"/>
        <end position="451"/>
    </location>
</feature>
<dbReference type="SUPFAM" id="SSF63748">
    <property type="entry name" value="Tudor/PWWP/MBT"/>
    <property type="match status" value="1"/>
</dbReference>
<reference evidence="6" key="1">
    <citation type="journal article" date="1993" name="Development">
        <title>Novel genes expressed differentially in ascidians with alternate modes of development.</title>
        <authorList>
            <person name="Swalla B.J."/>
            <person name="Makabe K.W."/>
            <person name="Satoh N."/>
            <person name="Jeffery W.R."/>
        </authorList>
    </citation>
    <scope>NUCLEOTIDE SEQUENCE</scope>
</reference>
<dbReference type="GO" id="GO:0044545">
    <property type="term" value="C:NSL complex"/>
    <property type="evidence" value="ECO:0007669"/>
    <property type="project" value="TreeGrafter"/>
</dbReference>
<evidence type="ECO:0000313" key="6">
    <source>
        <dbReference type="EMBL" id="AAC37180.1"/>
    </source>
</evidence>
<dbReference type="SMART" id="SM00561">
    <property type="entry name" value="MBT"/>
    <property type="match status" value="1"/>
</dbReference>
<dbReference type="InterPro" id="IPR043449">
    <property type="entry name" value="PHF20-like"/>
</dbReference>
<dbReference type="InterPro" id="IPR040477">
    <property type="entry name" value="KDM4-like_Tudor"/>
</dbReference>
<dbReference type="SMART" id="SM00333">
    <property type="entry name" value="TUDOR"/>
    <property type="match status" value="2"/>
</dbReference>
<evidence type="ECO:0000256" key="3">
    <source>
        <dbReference type="ARBA" id="ARBA00023242"/>
    </source>
</evidence>
<dbReference type="InterPro" id="IPR004092">
    <property type="entry name" value="Mbt"/>
</dbReference>
<feature type="compositionally biased region" description="Basic and acidic residues" evidence="4">
    <location>
        <begin position="113"/>
        <end position="123"/>
    </location>
</feature>
<feature type="region of interest" description="Disordered" evidence="4">
    <location>
        <begin position="284"/>
        <end position="460"/>
    </location>
</feature>
<dbReference type="CDD" id="cd20104">
    <property type="entry name" value="MBT_PHF20L1-like"/>
    <property type="match status" value="1"/>
</dbReference>
<dbReference type="PANTHER" id="PTHR15856:SF51">
    <property type="entry name" value="MBD-R2"/>
    <property type="match status" value="1"/>
</dbReference>
<dbReference type="Pfam" id="PF18104">
    <property type="entry name" value="Tudor_2"/>
    <property type="match status" value="1"/>
</dbReference>
<feature type="compositionally biased region" description="Basic and acidic residues" evidence="4">
    <location>
        <begin position="47"/>
        <end position="56"/>
    </location>
</feature>
<evidence type="ECO:0000256" key="2">
    <source>
        <dbReference type="ARBA" id="ARBA00022737"/>
    </source>
</evidence>
<dbReference type="InterPro" id="IPR002999">
    <property type="entry name" value="Tudor"/>
</dbReference>
<feature type="compositionally biased region" description="Low complexity" evidence="4">
    <location>
        <begin position="346"/>
        <end position="355"/>
    </location>
</feature>
<dbReference type="PANTHER" id="PTHR15856">
    <property type="entry name" value="PHD FINGER PROTEIN 20-RELATED"/>
    <property type="match status" value="1"/>
</dbReference>
<dbReference type="CDD" id="cd20386">
    <property type="entry name" value="Tudor_PHF20-like"/>
    <property type="match status" value="1"/>
</dbReference>
<organism evidence="6">
    <name type="scientific">Molgula oculata</name>
    <name type="common">Sea squirt</name>
    <dbReference type="NCBI Taxonomy" id="27575"/>
    <lineage>
        <taxon>Eukaryota</taxon>
        <taxon>Metazoa</taxon>
        <taxon>Chordata</taxon>
        <taxon>Tunicata</taxon>
        <taxon>Ascidiacea</taxon>
        <taxon>Stolidobranchia</taxon>
        <taxon>Molgulidae</taxon>
        <taxon>Molgula</taxon>
    </lineage>
</organism>
<evidence type="ECO:0000256" key="4">
    <source>
        <dbReference type="SAM" id="MobiDB-lite"/>
    </source>
</evidence>
<feature type="compositionally biased region" description="Low complexity" evidence="4">
    <location>
        <begin position="314"/>
        <end position="337"/>
    </location>
</feature>
<dbReference type="GO" id="GO:0006357">
    <property type="term" value="P:regulation of transcription by RNA polymerase II"/>
    <property type="evidence" value="ECO:0007669"/>
    <property type="project" value="TreeGrafter"/>
</dbReference>
<sequence length="558" mass="62210">MSSKHEDLQKDLDIIKGNEVRSGAKGPNASRQQMKSKKAKKRSLPADGEKSEDSGMERAASAANVRQKIAHKRSRTESSSGGKLPEKTRRTSGFGKIKLGGKQNGVSSNPSTPKERSRPDPLKQKQTPRSRGCIDPQAVPVEAIQFKVGWRIEAMDHGAWYKARIIEVDNTKSEILVHFDGWRAKFDTWYPMTSALIRGRTQVPNKDGEVVFEEGEDVLARWTDGNFYPATVVKVKDTGSCVVMYFDGMKKLIRKNVMKKMNDKEKKIATEAANKLLQIPTLIPSSPEIAGKPSYRTSANDRERRVTSRRGRVSDVSSVDSTSESTPVSTPSTPVGVQKRVQLPKPATATPTTPTNSTEPVKKKRGRPRKSSGIATPPTSHVKSTEKILPSSPMVAKNDKENQNNIDKKQTNEINKTKNIENQQNTKKINSERIPDVKNNPSPIASNQNKISESDEGRDSKASRLNNIISKMAPVTENNRSPKTTIPVTVQVGDKRLKSRCFAEVTKKTDQRGELLQEQCIVCKTHNKKKKTKYLCPDCSVHLCIPLCFKRFHTMKKF</sequence>
<dbReference type="EMBL" id="L19339">
    <property type="protein sequence ID" value="AAC37180.1"/>
    <property type="molecule type" value="mRNA"/>
</dbReference>
<feature type="region of interest" description="Disordered" evidence="4">
    <location>
        <begin position="1"/>
        <end position="135"/>
    </location>
</feature>
<feature type="compositionally biased region" description="Basic and acidic residues" evidence="4">
    <location>
        <begin position="1"/>
        <end position="19"/>
    </location>
</feature>
<dbReference type="Gene3D" id="2.30.30.140">
    <property type="match status" value="2"/>
</dbReference>